<keyword evidence="4" id="KW-1185">Reference proteome</keyword>
<dbReference type="AlphaFoldDB" id="A0A433RRB4"/>
<accession>A0A433RRB4</accession>
<dbReference type="InterPro" id="IPR014044">
    <property type="entry name" value="CAP_dom"/>
</dbReference>
<protein>
    <recommendedName>
        <fullName evidence="2">SCP domain-containing protein</fullName>
    </recommendedName>
</protein>
<dbReference type="Pfam" id="PF00188">
    <property type="entry name" value="CAP"/>
    <property type="match status" value="1"/>
</dbReference>
<keyword evidence="1" id="KW-0732">Signal</keyword>
<dbReference type="EMBL" id="JTFC01000036">
    <property type="protein sequence ID" value="RUS53697.1"/>
    <property type="molecule type" value="Genomic_DNA"/>
</dbReference>
<name>A0A433RRB4_9BACL</name>
<evidence type="ECO:0000259" key="2">
    <source>
        <dbReference type="Pfam" id="PF00188"/>
    </source>
</evidence>
<dbReference type="RefSeq" id="WP_158621043.1">
    <property type="nucleotide sequence ID" value="NZ_JTFC01000036.1"/>
</dbReference>
<reference evidence="3 4" key="1">
    <citation type="submission" date="2014-11" db="EMBL/GenBank/DDBJ databases">
        <title>Genome sequence and analysis of novel Kurthia sp.</title>
        <authorList>
            <person name="Lawson J.N."/>
            <person name="Gonzalez J.E."/>
            <person name="Rinauldi L."/>
            <person name="Xuan Z."/>
            <person name="Firman A."/>
            <person name="Shaddox L."/>
            <person name="Trudeau A."/>
            <person name="Shah S."/>
            <person name="Reiman D."/>
        </authorList>
    </citation>
    <scope>NUCLEOTIDE SEQUENCE [LARGE SCALE GENOMIC DNA]</scope>
    <source>
        <strain evidence="3 4">3B1D</strain>
    </source>
</reference>
<comment type="caution">
    <text evidence="3">The sequence shown here is derived from an EMBL/GenBank/DDBJ whole genome shotgun (WGS) entry which is preliminary data.</text>
</comment>
<sequence length="425" mass="47186">MKKWIISLSFAASMLVAASSASAESITGDIPSESSIAKFIVKHPLAKSQPQKYVTPPTSTKVGKTENTAALNSVNLVRYLTDLPQVKENKNFSNLAQNAAFLMNRNNQLAHQIPVPQGMSSTSKTYKKGAFAGLASNIGVGYYNIQQSILNGYMIDSGSNKTAIGHRKWLLNPSMRSIGFGKVGSYTDTYVFDNKAAVHQQLPGYYNWSKKDLQEPGGWGLAEKNYSNAKIAWPAQRMPIQLMTQDTPFSVSLGKNYTISDRVKITMKTSKKSVTIDSKNLKDGQHYSVSSSGYGYMNAIVWHAKLGDFKFKDNEVYTIKISGLLKNNKATKISYKVRFFDLEDSFAKPSYPTKITLKKGKSYTFSNLKRLDFTNSANVDLTVSNTKSLKKVSNYTFKSLKKGTAYVTVTNKVHHQTKKIKVVTK</sequence>
<evidence type="ECO:0000313" key="4">
    <source>
        <dbReference type="Proteomes" id="UP000288623"/>
    </source>
</evidence>
<feature type="chain" id="PRO_5019239058" description="SCP domain-containing protein" evidence="1">
    <location>
        <begin position="24"/>
        <end position="425"/>
    </location>
</feature>
<dbReference type="Proteomes" id="UP000288623">
    <property type="component" value="Unassembled WGS sequence"/>
</dbReference>
<evidence type="ECO:0000313" key="3">
    <source>
        <dbReference type="EMBL" id="RUS53697.1"/>
    </source>
</evidence>
<proteinExistence type="predicted"/>
<feature type="domain" description="SCP" evidence="2">
    <location>
        <begin position="71"/>
        <end position="190"/>
    </location>
</feature>
<dbReference type="Gene3D" id="3.40.33.10">
    <property type="entry name" value="CAP"/>
    <property type="match status" value="1"/>
</dbReference>
<gene>
    <name evidence="3" type="ORF">QI30_14425</name>
</gene>
<dbReference type="CDD" id="cd05379">
    <property type="entry name" value="CAP_bacterial"/>
    <property type="match status" value="1"/>
</dbReference>
<organism evidence="3 4">
    <name type="scientific">Candidatus Kurthia intestinigallinarum</name>
    <dbReference type="NCBI Taxonomy" id="1562256"/>
    <lineage>
        <taxon>Bacteria</taxon>
        <taxon>Bacillati</taxon>
        <taxon>Bacillota</taxon>
        <taxon>Bacilli</taxon>
        <taxon>Bacillales</taxon>
        <taxon>Caryophanaceae</taxon>
        <taxon>Kurthia</taxon>
    </lineage>
</organism>
<dbReference type="OrthoDB" id="1766522at2"/>
<dbReference type="InterPro" id="IPR035940">
    <property type="entry name" value="CAP_sf"/>
</dbReference>
<dbReference type="SUPFAM" id="SSF55797">
    <property type="entry name" value="PR-1-like"/>
    <property type="match status" value="1"/>
</dbReference>
<evidence type="ECO:0000256" key="1">
    <source>
        <dbReference type="SAM" id="SignalP"/>
    </source>
</evidence>
<feature type="signal peptide" evidence="1">
    <location>
        <begin position="1"/>
        <end position="23"/>
    </location>
</feature>